<organism evidence="1 2">
    <name type="scientific">Ehrlichia ruminantium</name>
    <name type="common">heartwater rickettsia</name>
    <name type="synonym">Cowdria ruminantium</name>
    <dbReference type="NCBI Taxonomy" id="779"/>
    <lineage>
        <taxon>Bacteria</taxon>
        <taxon>Pseudomonadati</taxon>
        <taxon>Pseudomonadota</taxon>
        <taxon>Alphaproteobacteria</taxon>
        <taxon>Rickettsiales</taxon>
        <taxon>Anaplasmataceae</taxon>
        <taxon>Ehrlichia</taxon>
    </lineage>
</organism>
<dbReference type="EMBL" id="BDDM01000064">
    <property type="protein sequence ID" value="GAT78009.1"/>
    <property type="molecule type" value="Genomic_DNA"/>
</dbReference>
<dbReference type="Proteomes" id="UP000092731">
    <property type="component" value="Unassembled WGS sequence"/>
</dbReference>
<feature type="non-terminal residue" evidence="1">
    <location>
        <position position="1"/>
    </location>
</feature>
<evidence type="ECO:0000313" key="1">
    <source>
        <dbReference type="EMBL" id="GAT78009.1"/>
    </source>
</evidence>
<reference evidence="2" key="1">
    <citation type="submission" date="2016-05" db="EMBL/GenBank/DDBJ databases">
        <title>Draft genome sequences of four strains of Ehrlichia ruminantium, a tick-borne pathogen of ruminants, isolated from Zimbabwe, The Gambia and Ghana.</title>
        <authorList>
            <person name="Nakao R."/>
            <person name="Jongejan F."/>
            <person name="Sugimoto C."/>
        </authorList>
    </citation>
    <scope>NUCLEOTIDE SEQUENCE [LARGE SCALE GENOMIC DNA]</scope>
    <source>
        <strain evidence="2">Pokoase 417</strain>
    </source>
</reference>
<sequence length="38" mass="4181">QESIGKNGYLISLGFIPLSDKDLESTRTRITNILDNAS</sequence>
<protein>
    <submittedName>
        <fullName evidence="1">Protein sphX</fullName>
    </submittedName>
</protein>
<dbReference type="AlphaFoldDB" id="A0A161M6P2"/>
<proteinExistence type="predicted"/>
<comment type="caution">
    <text evidence="1">The sequence shown here is derived from an EMBL/GenBank/DDBJ whole genome shotgun (WGS) entry which is preliminary data.</text>
</comment>
<evidence type="ECO:0000313" key="2">
    <source>
        <dbReference type="Proteomes" id="UP000092731"/>
    </source>
</evidence>
<accession>A0A161M6P2</accession>
<gene>
    <name evidence="1" type="primary">sphX</name>
    <name evidence="1" type="ORF">EHRUM3_02150</name>
</gene>
<name>A0A161M6P2_EHRRU</name>